<feature type="non-terminal residue" evidence="1">
    <location>
        <position position="86"/>
    </location>
</feature>
<dbReference type="EMBL" id="LAZR01034069">
    <property type="protein sequence ID" value="KKL46337.1"/>
    <property type="molecule type" value="Genomic_DNA"/>
</dbReference>
<accession>A0A0F9F5K6</accession>
<evidence type="ECO:0000313" key="1">
    <source>
        <dbReference type="EMBL" id="KKL46337.1"/>
    </source>
</evidence>
<name>A0A0F9F5K6_9ZZZZ</name>
<gene>
    <name evidence="1" type="ORF">LCGC14_2346590</name>
</gene>
<comment type="caution">
    <text evidence="1">The sequence shown here is derived from an EMBL/GenBank/DDBJ whole genome shotgun (WGS) entry which is preliminary data.</text>
</comment>
<proteinExistence type="predicted"/>
<protein>
    <submittedName>
        <fullName evidence="1">Uncharacterized protein</fullName>
    </submittedName>
</protein>
<reference evidence="1" key="1">
    <citation type="journal article" date="2015" name="Nature">
        <title>Complex archaea that bridge the gap between prokaryotes and eukaryotes.</title>
        <authorList>
            <person name="Spang A."/>
            <person name="Saw J.H."/>
            <person name="Jorgensen S.L."/>
            <person name="Zaremba-Niedzwiedzka K."/>
            <person name="Martijn J."/>
            <person name="Lind A.E."/>
            <person name="van Eijk R."/>
            <person name="Schleper C."/>
            <person name="Guy L."/>
            <person name="Ettema T.J."/>
        </authorList>
    </citation>
    <scope>NUCLEOTIDE SEQUENCE</scope>
</reference>
<dbReference type="AlphaFoldDB" id="A0A0F9F5K6"/>
<sequence length="86" mass="9759">MTSIKARDERMLVLYEEGKSNEVIQVILATEFPKNIVTARTVAERLWKLGKKAHSEGSEAKEGDPSESQRLVARMMEKAAEFVQEH</sequence>
<organism evidence="1">
    <name type="scientific">marine sediment metagenome</name>
    <dbReference type="NCBI Taxonomy" id="412755"/>
    <lineage>
        <taxon>unclassified sequences</taxon>
        <taxon>metagenomes</taxon>
        <taxon>ecological metagenomes</taxon>
    </lineage>
</organism>